<evidence type="ECO:0000313" key="5">
    <source>
        <dbReference type="EMBL" id="KTD02676.1"/>
    </source>
</evidence>
<dbReference type="GO" id="GO:0008233">
    <property type="term" value="F:peptidase activity"/>
    <property type="evidence" value="ECO:0007669"/>
    <property type="project" value="UniProtKB-KW"/>
</dbReference>
<feature type="domain" description="Gcp-like" evidence="4">
    <location>
        <begin position="33"/>
        <end position="127"/>
    </location>
</feature>
<dbReference type="RefSeq" id="WP_028386668.1">
    <property type="nucleotide sequence ID" value="NZ_CAAAHN010000017.1"/>
</dbReference>
<evidence type="ECO:0000256" key="1">
    <source>
        <dbReference type="ARBA" id="ARBA00010493"/>
    </source>
</evidence>
<evidence type="ECO:0000313" key="6">
    <source>
        <dbReference type="Proteomes" id="UP000054785"/>
    </source>
</evidence>
<dbReference type="Proteomes" id="UP000054785">
    <property type="component" value="Unassembled WGS sequence"/>
</dbReference>
<dbReference type="PANTHER" id="PTHR11735:SF11">
    <property type="entry name" value="TRNA THREONYLCARBAMOYLADENOSINE BIOSYNTHESIS PROTEIN TSAB"/>
    <property type="match status" value="1"/>
</dbReference>
<proteinExistence type="inferred from homology"/>
<sequence>MKLLAIETSTSCASVALTCGGACYVDTREGVAEHARFLLPMVERLLQEADMRLETLDGIVFGQGPGSFTGIRIACAVAKGLAFAADVPLYPVSTLRAMAGCVDTPTLVLLDARMNQLYWAVAGLPQQAFREQVSNAENINVAGEMPLEVVGFGFEPYRDALAPALRARILSECSRRPDAELLIARVREGEVMPVSAAEALPVYIRDNVTHGAKNG</sequence>
<dbReference type="GO" id="GO:0005829">
    <property type="term" value="C:cytosol"/>
    <property type="evidence" value="ECO:0007669"/>
    <property type="project" value="TreeGrafter"/>
</dbReference>
<keyword evidence="6" id="KW-1185">Reference proteome</keyword>
<comment type="caution">
    <text evidence="5">The sequence shown here is derived from an EMBL/GenBank/DDBJ whole genome shotgun (WGS) entry which is preliminary data.</text>
</comment>
<dbReference type="Pfam" id="PF00814">
    <property type="entry name" value="TsaD"/>
    <property type="match status" value="1"/>
</dbReference>
<keyword evidence="5" id="KW-0378">Hydrolase</keyword>
<dbReference type="GO" id="GO:0006508">
    <property type="term" value="P:proteolysis"/>
    <property type="evidence" value="ECO:0007669"/>
    <property type="project" value="UniProtKB-KW"/>
</dbReference>
<organism evidence="5 6">
    <name type="scientific">Legionella geestiana</name>
    <dbReference type="NCBI Taxonomy" id="45065"/>
    <lineage>
        <taxon>Bacteria</taxon>
        <taxon>Pseudomonadati</taxon>
        <taxon>Pseudomonadota</taxon>
        <taxon>Gammaproteobacteria</taxon>
        <taxon>Legionellales</taxon>
        <taxon>Legionellaceae</taxon>
        <taxon>Legionella</taxon>
    </lineage>
</organism>
<dbReference type="InterPro" id="IPR022496">
    <property type="entry name" value="T6A_TsaB"/>
</dbReference>
<dbReference type="Gene3D" id="3.30.420.40">
    <property type="match status" value="2"/>
</dbReference>
<dbReference type="NCBIfam" id="TIGR03725">
    <property type="entry name" value="T6A_YeaZ"/>
    <property type="match status" value="1"/>
</dbReference>
<comment type="similarity">
    <text evidence="1">Belongs to the KAE1 / TsaD family. TsaB subfamily.</text>
</comment>
<name>A0A0W0U3P5_9GAMM</name>
<reference evidence="5 6" key="1">
    <citation type="submission" date="2015-11" db="EMBL/GenBank/DDBJ databases">
        <title>Genomic analysis of 38 Legionella species identifies large and diverse effector repertoires.</title>
        <authorList>
            <person name="Burstein D."/>
            <person name="Amaro F."/>
            <person name="Zusman T."/>
            <person name="Lifshitz Z."/>
            <person name="Cohen O."/>
            <person name="Gilbert J.A."/>
            <person name="Pupko T."/>
            <person name="Shuman H.A."/>
            <person name="Segal G."/>
        </authorList>
    </citation>
    <scope>NUCLEOTIDE SEQUENCE [LARGE SCALE GENOMIC DNA]</scope>
    <source>
        <strain evidence="5 6">ATCC 49504</strain>
    </source>
</reference>
<gene>
    <name evidence="5" type="ORF">Lgee_0649</name>
</gene>
<dbReference type="InterPro" id="IPR043129">
    <property type="entry name" value="ATPase_NBD"/>
</dbReference>
<evidence type="ECO:0000256" key="3">
    <source>
        <dbReference type="ARBA" id="ARBA00032446"/>
    </source>
</evidence>
<dbReference type="PANTHER" id="PTHR11735">
    <property type="entry name" value="TRNA N6-ADENOSINE THREONYLCARBAMOYLTRANSFERASE"/>
    <property type="match status" value="1"/>
</dbReference>
<keyword evidence="5" id="KW-0645">Protease</keyword>
<protein>
    <recommendedName>
        <fullName evidence="2">tRNA threonylcarbamoyladenosine biosynthesis protein TsaB</fullName>
    </recommendedName>
    <alternativeName>
        <fullName evidence="3">t(6)A37 threonylcarbamoyladenosine biosynthesis protein TsaB</fullName>
    </alternativeName>
</protein>
<evidence type="ECO:0000259" key="4">
    <source>
        <dbReference type="Pfam" id="PF00814"/>
    </source>
</evidence>
<dbReference type="SUPFAM" id="SSF53067">
    <property type="entry name" value="Actin-like ATPase domain"/>
    <property type="match status" value="2"/>
</dbReference>
<dbReference type="PATRIC" id="fig|45065.4.peg.691"/>
<accession>A0A0W0U3P5</accession>
<evidence type="ECO:0000256" key="2">
    <source>
        <dbReference type="ARBA" id="ARBA00019012"/>
    </source>
</evidence>
<dbReference type="InterPro" id="IPR000905">
    <property type="entry name" value="Gcp-like_dom"/>
</dbReference>
<dbReference type="GO" id="GO:0002949">
    <property type="term" value="P:tRNA threonylcarbamoyladenosine modification"/>
    <property type="evidence" value="ECO:0007669"/>
    <property type="project" value="InterPro"/>
</dbReference>
<dbReference type="STRING" id="45065.Lgee_0649"/>
<dbReference type="CDD" id="cd24032">
    <property type="entry name" value="ASKHA_NBD_TsaB"/>
    <property type="match status" value="1"/>
</dbReference>
<dbReference type="AlphaFoldDB" id="A0A0W0U3P5"/>
<dbReference type="EMBL" id="LNYC01000019">
    <property type="protein sequence ID" value="KTD02676.1"/>
    <property type="molecule type" value="Genomic_DNA"/>
</dbReference>